<dbReference type="EMBL" id="LR797342">
    <property type="protein sequence ID" value="CAB4204259.1"/>
    <property type="molecule type" value="Genomic_DNA"/>
</dbReference>
<accession>A0A6J5S6V1</accession>
<evidence type="ECO:0000313" key="2">
    <source>
        <dbReference type="EMBL" id="CAB4204259.1"/>
    </source>
</evidence>
<proteinExistence type="predicted"/>
<name>A0A6J5S6V1_9CAUD</name>
<reference evidence="2" key="1">
    <citation type="submission" date="2020-05" db="EMBL/GenBank/DDBJ databases">
        <authorList>
            <person name="Chiriac C."/>
            <person name="Salcher M."/>
            <person name="Ghai R."/>
            <person name="Kavagutti S V."/>
        </authorList>
    </citation>
    <scope>NUCLEOTIDE SEQUENCE</scope>
</reference>
<sequence>MGGKGSGRTPKPVEQKRRLGNLGGRKLPSQAVIVNLPSLATQIPEPHRPLGQHGQALWRRVWTSGASWLRPSLDGDLVLMACEMTDERSMLRQIVFTDQTAWRERRGLRELDRQITTLLSQIGFSPTDRASLGIGEIRDHEFADIRRRIETKRNASNG</sequence>
<feature type="region of interest" description="Disordered" evidence="1">
    <location>
        <begin position="1"/>
        <end position="23"/>
    </location>
</feature>
<dbReference type="EMBL" id="LR798417">
    <property type="protein sequence ID" value="CAB5229814.1"/>
    <property type="molecule type" value="Genomic_DNA"/>
</dbReference>
<organism evidence="2">
    <name type="scientific">uncultured Caudovirales phage</name>
    <dbReference type="NCBI Taxonomy" id="2100421"/>
    <lineage>
        <taxon>Viruses</taxon>
        <taxon>Duplodnaviria</taxon>
        <taxon>Heunggongvirae</taxon>
        <taxon>Uroviricota</taxon>
        <taxon>Caudoviricetes</taxon>
        <taxon>Peduoviridae</taxon>
        <taxon>Maltschvirus</taxon>
        <taxon>Maltschvirus maltsch</taxon>
    </lineage>
</organism>
<gene>
    <name evidence="2" type="ORF">UFOVP1389_40</name>
    <name evidence="3" type="ORF">UFOVP1566_22</name>
</gene>
<evidence type="ECO:0000256" key="1">
    <source>
        <dbReference type="SAM" id="MobiDB-lite"/>
    </source>
</evidence>
<evidence type="ECO:0008006" key="4">
    <source>
        <dbReference type="Google" id="ProtNLM"/>
    </source>
</evidence>
<evidence type="ECO:0000313" key="3">
    <source>
        <dbReference type="EMBL" id="CAB5229814.1"/>
    </source>
</evidence>
<protein>
    <recommendedName>
        <fullName evidence="4">Phage terminase small subunit P27 family</fullName>
    </recommendedName>
</protein>